<dbReference type="EMBL" id="KK198760">
    <property type="protein sequence ID" value="KCW59837.1"/>
    <property type="molecule type" value="Genomic_DNA"/>
</dbReference>
<name>A0A059B0S6_EUCGR</name>
<gene>
    <name evidence="2" type="ORF">EUGRSUZ_H02582</name>
</gene>
<dbReference type="Pfam" id="PF04749">
    <property type="entry name" value="PLAC8"/>
    <property type="match status" value="1"/>
</dbReference>
<dbReference type="AlphaFoldDB" id="A0A059B0S6"/>
<reference evidence="2" key="1">
    <citation type="submission" date="2013-07" db="EMBL/GenBank/DDBJ databases">
        <title>The genome of Eucalyptus grandis.</title>
        <authorList>
            <person name="Schmutz J."/>
            <person name="Hayes R."/>
            <person name="Myburg A."/>
            <person name="Tuskan G."/>
            <person name="Grattapaglia D."/>
            <person name="Rokhsar D.S."/>
        </authorList>
    </citation>
    <scope>NUCLEOTIDE SEQUENCE</scope>
    <source>
        <tissue evidence="2">Leaf extractions</tissue>
    </source>
</reference>
<keyword evidence="1" id="KW-0812">Transmembrane</keyword>
<dbReference type="PANTHER" id="PTHR15907">
    <property type="entry name" value="DUF614 FAMILY PROTEIN-RELATED"/>
    <property type="match status" value="1"/>
</dbReference>
<sequence>MGEARRYVASGFFYGNDHHQLPQTRHVSWSSKICHCSDDLCSCWTTFFCPCVTFGRIAKDAEEGCSSCVKKGALYCLAAALTFGLGACCCGCYNRSKMRKRFNLEQNRCADCSAHFLCHCCALCQEYRHLQGFRKDDYGNDMQEF</sequence>
<dbReference type="Gramene" id="KCW59837">
    <property type="protein sequence ID" value="KCW59837"/>
    <property type="gene ID" value="EUGRSUZ_H02582"/>
</dbReference>
<dbReference type="NCBIfam" id="TIGR01571">
    <property type="entry name" value="A_thal_Cys_rich"/>
    <property type="match status" value="1"/>
</dbReference>
<evidence type="ECO:0000256" key="1">
    <source>
        <dbReference type="SAM" id="Phobius"/>
    </source>
</evidence>
<feature type="transmembrane region" description="Helical" evidence="1">
    <location>
        <begin position="72"/>
        <end position="93"/>
    </location>
</feature>
<evidence type="ECO:0000313" key="2">
    <source>
        <dbReference type="EMBL" id="KCW59837.1"/>
    </source>
</evidence>
<accession>A0A059B0S6</accession>
<keyword evidence="1" id="KW-0472">Membrane</keyword>
<dbReference type="InParanoid" id="A0A059B0S6"/>
<dbReference type="InterPro" id="IPR006461">
    <property type="entry name" value="PLAC_motif_containing"/>
</dbReference>
<organism evidence="2">
    <name type="scientific">Eucalyptus grandis</name>
    <name type="common">Flooded gum</name>
    <dbReference type="NCBI Taxonomy" id="71139"/>
    <lineage>
        <taxon>Eukaryota</taxon>
        <taxon>Viridiplantae</taxon>
        <taxon>Streptophyta</taxon>
        <taxon>Embryophyta</taxon>
        <taxon>Tracheophyta</taxon>
        <taxon>Spermatophyta</taxon>
        <taxon>Magnoliopsida</taxon>
        <taxon>eudicotyledons</taxon>
        <taxon>Gunneridae</taxon>
        <taxon>Pentapetalae</taxon>
        <taxon>rosids</taxon>
        <taxon>malvids</taxon>
        <taxon>Myrtales</taxon>
        <taxon>Myrtaceae</taxon>
        <taxon>Myrtoideae</taxon>
        <taxon>Eucalypteae</taxon>
        <taxon>Eucalyptus</taxon>
    </lineage>
</organism>
<protein>
    <submittedName>
        <fullName evidence="2">Uncharacterized protein</fullName>
    </submittedName>
</protein>
<dbReference type="STRING" id="71139.A0A059B0S6"/>
<proteinExistence type="predicted"/>
<keyword evidence="1" id="KW-1133">Transmembrane helix</keyword>